<evidence type="ECO:0000313" key="2">
    <source>
        <dbReference type="Proteomes" id="UP001596434"/>
    </source>
</evidence>
<dbReference type="GeneID" id="96953799"/>
<gene>
    <name evidence="1" type="ORF">ACFQKE_09075</name>
</gene>
<dbReference type="AlphaFoldDB" id="A0ABD5ZY46"/>
<dbReference type="Gene3D" id="3.40.50.300">
    <property type="entry name" value="P-loop containing nucleotide triphosphate hydrolases"/>
    <property type="match status" value="1"/>
</dbReference>
<dbReference type="RefSeq" id="WP_379703667.1">
    <property type="nucleotide sequence ID" value="NZ_JBHTAT010000001.1"/>
</dbReference>
<reference evidence="1 2" key="1">
    <citation type="journal article" date="2019" name="Int. J. Syst. Evol. Microbiol.">
        <title>The Global Catalogue of Microorganisms (GCM) 10K type strain sequencing project: providing services to taxonomists for standard genome sequencing and annotation.</title>
        <authorList>
            <consortium name="The Broad Institute Genomics Platform"/>
            <consortium name="The Broad Institute Genome Sequencing Center for Infectious Disease"/>
            <person name="Wu L."/>
            <person name="Ma J."/>
        </authorList>
    </citation>
    <scope>NUCLEOTIDE SEQUENCE [LARGE SCALE GENOMIC DNA]</scope>
    <source>
        <strain evidence="1 2">GX21</strain>
    </source>
</reference>
<sequence>MNDSRYFYAETRNALKTAIETEGRTLVPALPALGKSTGTIEILAESGQKAVIFTDTHKLYDQIENQCKKEGLRSHVLPSFHNHCSTGGKEGVREHGSEWARKFRAEYKKGRGGRELHENAKQIFGKELPCQSTGQCDYVRRLDSNLDDYDVLIGNYRHMFKPEYSESRIVIIDEFPGDGVLTTLSSDDANNAILRYLAGENSLSFMSAEDILIYRHNLIGETDHDPAVREWLLGTEGTTFESVSWHREGRNPNVTAYGSLLVRAALEDTKLADGWSQAVLSDETVIVRSPAGRVHILPPLPFDEGTNIIALDGTPSLEMWRTVLGDELEYLPVLSEEEQREWLNHLGLRIIQLSETTIPVFGGRDDPHTDYALIEEITRREETVPFVITSKNGFRNLRPFESDELVWEGEHYGNLKGRNDLDGRNPVLIIGSPQQSDLVIQKWAALRGHSAARRKDEHGNILRGTKLDFGPVGNEILRGTRESEVLQAAMRFSREVRDEKIRVYVFSCAIPEWVDPDVWHTEIKRWDDGRGMSQVVHALTHGDEWKTVKRTANQIEKVVEELYGDDGIGYNQILKHLRRLHEEFNLIRCEGKRPFVWSNLRLEERGKHSIVSLRE</sequence>
<keyword evidence="2" id="KW-1185">Reference proteome</keyword>
<evidence type="ECO:0000313" key="1">
    <source>
        <dbReference type="EMBL" id="MFC7255439.1"/>
    </source>
</evidence>
<comment type="caution">
    <text evidence="1">The sequence shown here is derived from an EMBL/GenBank/DDBJ whole genome shotgun (WGS) entry which is preliminary data.</text>
</comment>
<name>A0ABD5ZY46_9EURY</name>
<dbReference type="EMBL" id="JBHTAT010000001">
    <property type="protein sequence ID" value="MFC7255439.1"/>
    <property type="molecule type" value="Genomic_DNA"/>
</dbReference>
<proteinExistence type="predicted"/>
<protein>
    <recommendedName>
        <fullName evidence="3">Superfamily II DNA or RNA helicase</fullName>
    </recommendedName>
</protein>
<organism evidence="1 2">
    <name type="scientific">Haloplanus litoreus</name>
    <dbReference type="NCBI Taxonomy" id="767515"/>
    <lineage>
        <taxon>Archaea</taxon>
        <taxon>Methanobacteriati</taxon>
        <taxon>Methanobacteriota</taxon>
        <taxon>Stenosarchaea group</taxon>
        <taxon>Halobacteria</taxon>
        <taxon>Halobacteriales</taxon>
        <taxon>Haloferacaceae</taxon>
        <taxon>Haloplanus</taxon>
    </lineage>
</organism>
<dbReference type="Proteomes" id="UP001596434">
    <property type="component" value="Unassembled WGS sequence"/>
</dbReference>
<evidence type="ECO:0008006" key="3">
    <source>
        <dbReference type="Google" id="ProtNLM"/>
    </source>
</evidence>
<accession>A0ABD5ZY46</accession>
<dbReference type="InterPro" id="IPR027417">
    <property type="entry name" value="P-loop_NTPase"/>
</dbReference>